<gene>
    <name evidence="3" type="ORF">SAMN06296010_1329</name>
</gene>
<protein>
    <submittedName>
        <fullName evidence="3">CHAD domain-containing protein</fullName>
    </submittedName>
</protein>
<dbReference type="PROSITE" id="PS51708">
    <property type="entry name" value="CHAD"/>
    <property type="match status" value="1"/>
</dbReference>
<dbReference type="InterPro" id="IPR023577">
    <property type="entry name" value="CYTH_domain"/>
</dbReference>
<organism evidence="3 4">
    <name type="scientific">Agreia pratensis</name>
    <dbReference type="NCBI Taxonomy" id="150121"/>
    <lineage>
        <taxon>Bacteria</taxon>
        <taxon>Bacillati</taxon>
        <taxon>Actinomycetota</taxon>
        <taxon>Actinomycetes</taxon>
        <taxon>Micrococcales</taxon>
        <taxon>Microbacteriaceae</taxon>
        <taxon>Agreia</taxon>
    </lineage>
</organism>
<evidence type="ECO:0000313" key="3">
    <source>
        <dbReference type="EMBL" id="SMG26411.1"/>
    </source>
</evidence>
<dbReference type="PANTHER" id="PTHR39339:SF1">
    <property type="entry name" value="CHAD DOMAIN-CONTAINING PROTEIN"/>
    <property type="match status" value="1"/>
</dbReference>
<dbReference type="SMART" id="SM01118">
    <property type="entry name" value="CYTH"/>
    <property type="match status" value="1"/>
</dbReference>
<evidence type="ECO:0000259" key="1">
    <source>
        <dbReference type="PROSITE" id="PS51707"/>
    </source>
</evidence>
<dbReference type="SUPFAM" id="SSF55154">
    <property type="entry name" value="CYTH-like phosphatases"/>
    <property type="match status" value="1"/>
</dbReference>
<dbReference type="Gene3D" id="1.40.20.10">
    <property type="entry name" value="CHAD domain"/>
    <property type="match status" value="1"/>
</dbReference>
<name>A0A1X7JGL0_9MICO</name>
<feature type="domain" description="CHAD" evidence="2">
    <location>
        <begin position="247"/>
        <end position="544"/>
    </location>
</feature>
<feature type="domain" description="CYTH" evidence="1">
    <location>
        <begin position="6"/>
        <end position="208"/>
    </location>
</feature>
<dbReference type="OrthoDB" id="9777271at2"/>
<proteinExistence type="predicted"/>
<dbReference type="SMART" id="SM00880">
    <property type="entry name" value="CHAD"/>
    <property type="match status" value="1"/>
</dbReference>
<dbReference type="Proteomes" id="UP000193244">
    <property type="component" value="Unassembled WGS sequence"/>
</dbReference>
<dbReference type="InterPro" id="IPR038186">
    <property type="entry name" value="CHAD_dom_sf"/>
</dbReference>
<dbReference type="InterPro" id="IPR033469">
    <property type="entry name" value="CYTH-like_dom_sf"/>
</dbReference>
<evidence type="ECO:0000313" key="4">
    <source>
        <dbReference type="Proteomes" id="UP000193244"/>
    </source>
</evidence>
<dbReference type="PROSITE" id="PS51707">
    <property type="entry name" value="CYTH"/>
    <property type="match status" value="1"/>
</dbReference>
<dbReference type="InterPro" id="IPR007899">
    <property type="entry name" value="CHAD_dom"/>
</dbReference>
<keyword evidence="4" id="KW-1185">Reference proteome</keyword>
<dbReference type="Pfam" id="PF01928">
    <property type="entry name" value="CYTH"/>
    <property type="match status" value="1"/>
</dbReference>
<dbReference type="CDD" id="cd07374">
    <property type="entry name" value="CYTH-like_Pase"/>
    <property type="match status" value="1"/>
</dbReference>
<accession>A0A1X7JGL0</accession>
<dbReference type="PANTHER" id="PTHR39339">
    <property type="entry name" value="SLR1444 PROTEIN"/>
    <property type="match status" value="1"/>
</dbReference>
<dbReference type="AlphaFoldDB" id="A0A1X7JGL0"/>
<sequence>MKHTSQVEIERKYDVDENALVPTFTSVEGIESVSVDDAVQLEAVYYDTEGLDLLRKRHIVRRREGGGDEGWHIKRPAGEGRTELHWPLDVDGAADSSSDAVPESVLEPVRAIVRDRILTPLARISTRRTATHLVGAGGEAVAEFADDQVTASDVRGGAVRAWREWEVELLPGAPDSEEGRTALLDAIEVAVLAEAATVSSSPAKIARALGHDSLSDALDDAGEQDAVEVQRAVPSARPAPASELTSKSPAADVIVEALRQLVEQLEQLDPQARADQPDSVHQMRSAVRRLRSVLAAYRRLFDDERVSSLRDQLRTLGGVLGTARDAEVRAQLAGDELSELGHRTSDASHRRLVEGSLEEYRQAHAAALRMLSSASYYRLFDELDDFVANPPLSALGEKRTPIKVVAAKVIASELARLRKRAGAAAFAGASGPGGDIDARGDRALHSARKAARRLRFAADAVSKGGTAVLGKRYRHISREAERVQDALGDHRDNALFVEHLLLNSNRAHAAGENTFVYGAMSVRAQNRGSAALNESPKALKRLDRRAESL</sequence>
<evidence type="ECO:0000259" key="2">
    <source>
        <dbReference type="PROSITE" id="PS51708"/>
    </source>
</evidence>
<dbReference type="RefSeq" id="WP_085484256.1">
    <property type="nucleotide sequence ID" value="NZ_FXAY01000002.1"/>
</dbReference>
<reference evidence="4" key="1">
    <citation type="submission" date="2017-04" db="EMBL/GenBank/DDBJ databases">
        <authorList>
            <person name="Varghese N."/>
            <person name="Submissions S."/>
        </authorList>
    </citation>
    <scope>NUCLEOTIDE SEQUENCE [LARGE SCALE GENOMIC DNA]</scope>
    <source>
        <strain evidence="4">VKM Ac-2510</strain>
    </source>
</reference>
<dbReference type="Gene3D" id="2.40.320.10">
    <property type="entry name" value="Hypothetical Protein Pfu-838710-001"/>
    <property type="match status" value="1"/>
</dbReference>
<dbReference type="STRING" id="150121.SAMN06296010_1329"/>
<dbReference type="EMBL" id="FXAY01000002">
    <property type="protein sequence ID" value="SMG26411.1"/>
    <property type="molecule type" value="Genomic_DNA"/>
</dbReference>
<dbReference type="Pfam" id="PF05235">
    <property type="entry name" value="CHAD"/>
    <property type="match status" value="1"/>
</dbReference>